<dbReference type="Gene3D" id="3.30.420.40">
    <property type="match status" value="1"/>
</dbReference>
<evidence type="ECO:0000256" key="4">
    <source>
        <dbReference type="ARBA" id="ARBA00022777"/>
    </source>
</evidence>
<dbReference type="Pfam" id="PF00349">
    <property type="entry name" value="Hexokinase_1"/>
    <property type="match status" value="1"/>
</dbReference>
<dbReference type="PRINTS" id="PR00475">
    <property type="entry name" value="HEXOKINASE"/>
</dbReference>
<dbReference type="UniPathway" id="UPA00109">
    <property type="reaction ID" value="UER00180"/>
</dbReference>
<proteinExistence type="inferred from homology"/>
<dbReference type="GO" id="GO:0001678">
    <property type="term" value="P:intracellular glucose homeostasis"/>
    <property type="evidence" value="ECO:0007669"/>
    <property type="project" value="InterPro"/>
</dbReference>
<protein>
    <recommendedName>
        <fullName evidence="6">Phosphotransferase</fullName>
        <ecNumber evidence="6">2.7.1.-</ecNumber>
    </recommendedName>
</protein>
<dbReference type="PROSITE" id="PS51748">
    <property type="entry name" value="HEXOKINASE_2"/>
    <property type="match status" value="1"/>
</dbReference>
<organism evidence="9 10">
    <name type="scientific">Komagataella pastoris</name>
    <name type="common">Yeast</name>
    <name type="synonym">Pichia pastoris</name>
    <dbReference type="NCBI Taxonomy" id="4922"/>
    <lineage>
        <taxon>Eukaryota</taxon>
        <taxon>Fungi</taxon>
        <taxon>Dikarya</taxon>
        <taxon>Ascomycota</taxon>
        <taxon>Saccharomycotina</taxon>
        <taxon>Pichiomycetes</taxon>
        <taxon>Pichiales</taxon>
        <taxon>Pichiaceae</taxon>
        <taxon>Komagataella</taxon>
    </lineage>
</organism>
<evidence type="ECO:0000259" key="8">
    <source>
        <dbReference type="Pfam" id="PF03727"/>
    </source>
</evidence>
<feature type="domain" description="Hexokinase C-terminal" evidence="8">
    <location>
        <begin position="208"/>
        <end position="471"/>
    </location>
</feature>
<dbReference type="GO" id="GO:0004340">
    <property type="term" value="F:glucokinase activity"/>
    <property type="evidence" value="ECO:0007669"/>
    <property type="project" value="TreeGrafter"/>
</dbReference>
<keyword evidence="4 6" id="KW-0418">Kinase</keyword>
<feature type="domain" description="Hexokinase N-terminal" evidence="7">
    <location>
        <begin position="25"/>
        <end position="202"/>
    </location>
</feature>
<dbReference type="GO" id="GO:0005536">
    <property type="term" value="F:D-glucose binding"/>
    <property type="evidence" value="ECO:0007669"/>
    <property type="project" value="InterPro"/>
</dbReference>
<evidence type="ECO:0000313" key="10">
    <source>
        <dbReference type="Proteomes" id="UP000094565"/>
    </source>
</evidence>
<dbReference type="InterPro" id="IPR022673">
    <property type="entry name" value="Hexokinase_C"/>
</dbReference>
<keyword evidence="3 6" id="KW-0547">Nucleotide-binding</keyword>
<dbReference type="Gene3D" id="3.40.367.20">
    <property type="match status" value="1"/>
</dbReference>
<evidence type="ECO:0000313" key="9">
    <source>
        <dbReference type="EMBL" id="ANZ76443.1"/>
    </source>
</evidence>
<keyword evidence="5 6" id="KW-0067">ATP-binding</keyword>
<dbReference type="GO" id="GO:0006096">
    <property type="term" value="P:glycolytic process"/>
    <property type="evidence" value="ECO:0007669"/>
    <property type="project" value="UniProtKB-UniPathway"/>
</dbReference>
<dbReference type="GO" id="GO:0019158">
    <property type="term" value="F:mannokinase activity"/>
    <property type="evidence" value="ECO:0007669"/>
    <property type="project" value="TreeGrafter"/>
</dbReference>
<dbReference type="PANTHER" id="PTHR19443">
    <property type="entry name" value="HEXOKINASE"/>
    <property type="match status" value="1"/>
</dbReference>
<gene>
    <name evidence="9" type="ORF">ATY40_BA7503995</name>
</gene>
<accession>A0A1B2JEM5</accession>
<dbReference type="GO" id="GO:0006013">
    <property type="term" value="P:mannose metabolic process"/>
    <property type="evidence" value="ECO:0007669"/>
    <property type="project" value="TreeGrafter"/>
</dbReference>
<dbReference type="Pfam" id="PF03727">
    <property type="entry name" value="Hexokinase_2"/>
    <property type="match status" value="1"/>
</dbReference>
<reference evidence="9 10" key="1">
    <citation type="submission" date="2016-02" db="EMBL/GenBank/DDBJ databases">
        <title>Comparative genomic and transcriptomic foundation for Pichia pastoris.</title>
        <authorList>
            <person name="Love K.R."/>
            <person name="Shah K.A."/>
            <person name="Whittaker C.A."/>
            <person name="Wu J."/>
            <person name="Bartlett M.C."/>
            <person name="Ma D."/>
            <person name="Leeson R.L."/>
            <person name="Priest M."/>
            <person name="Young S.K."/>
            <person name="Love J.C."/>
        </authorList>
    </citation>
    <scope>NUCLEOTIDE SEQUENCE [LARGE SCALE GENOMIC DNA]</scope>
    <source>
        <strain evidence="9 10">ATCC 28485</strain>
    </source>
</reference>
<dbReference type="Proteomes" id="UP000094565">
    <property type="component" value="Chromosome 3"/>
</dbReference>
<evidence type="ECO:0000256" key="3">
    <source>
        <dbReference type="ARBA" id="ARBA00022741"/>
    </source>
</evidence>
<keyword evidence="10" id="KW-1185">Reference proteome</keyword>
<sequence length="475" mass="52770">MVPVLTPEFGSSPSISDFAAFINRSNVGAITNNLYESYKEAIYSSNVSMYCTNSSIPTGNESGTCLVVELGGSTLRIAVLRLDKRKYENLLQRDWILNESDKLIDLSFFDRIAQKVMNIPNFRSYFGNNTIRVGISWSFPLEQNSSSQAVLQTMGKGFRLSESTYGQDLKTLFENSFKLNGIDAAVESIINDSVAVFVAGNYLESCVMGLVVGTGVNCSLVVDEQMIGLQKSQEQIRPSRREKFERVVLNSELGFFGGFLCQHSTIWDSIVHENWALHHSVQMNQPHMTLALGCFQPLEMMCSGRYIGELTRLVILSLIDSKQLFKGIRKNVLSGFDVPYSLSGRIVSEIYESKGHLPHVLWAPLAPSQEDHQILFEVVDSIIERASIVLGCAIIALLKLNESSATIEPTGSDSCQSYQIGYVGSVLKFFKPYREKVEMVLKLASKLRIINRPASLIYIDDSNLVGAAVSVFTPK</sequence>
<dbReference type="GO" id="GO:0005524">
    <property type="term" value="F:ATP binding"/>
    <property type="evidence" value="ECO:0007669"/>
    <property type="project" value="UniProtKB-UniRule"/>
</dbReference>
<name>A0A1B2JEM5_PICPA</name>
<dbReference type="InterPro" id="IPR022672">
    <property type="entry name" value="Hexokinase_N"/>
</dbReference>
<keyword evidence="2 6" id="KW-0808">Transferase</keyword>
<evidence type="ECO:0000259" key="7">
    <source>
        <dbReference type="Pfam" id="PF00349"/>
    </source>
</evidence>
<dbReference type="GO" id="GO:0005829">
    <property type="term" value="C:cytosol"/>
    <property type="evidence" value="ECO:0007669"/>
    <property type="project" value="TreeGrafter"/>
</dbReference>
<dbReference type="GO" id="GO:0006006">
    <property type="term" value="P:glucose metabolic process"/>
    <property type="evidence" value="ECO:0007669"/>
    <property type="project" value="TreeGrafter"/>
</dbReference>
<dbReference type="InterPro" id="IPR043129">
    <property type="entry name" value="ATPase_NBD"/>
</dbReference>
<dbReference type="GO" id="GO:0005739">
    <property type="term" value="C:mitochondrion"/>
    <property type="evidence" value="ECO:0007669"/>
    <property type="project" value="TreeGrafter"/>
</dbReference>
<dbReference type="PANTHER" id="PTHR19443:SF24">
    <property type="entry name" value="PHOSPHOTRANSFERASE"/>
    <property type="match status" value="1"/>
</dbReference>
<evidence type="ECO:0000256" key="5">
    <source>
        <dbReference type="ARBA" id="ARBA00022840"/>
    </source>
</evidence>
<evidence type="ECO:0000256" key="2">
    <source>
        <dbReference type="ARBA" id="ARBA00022679"/>
    </source>
</evidence>
<keyword evidence="6" id="KW-0324">Glycolysis</keyword>
<dbReference type="CDD" id="cd24000">
    <property type="entry name" value="ASKHA_NBD_HK"/>
    <property type="match status" value="1"/>
</dbReference>
<dbReference type="SUPFAM" id="SSF53067">
    <property type="entry name" value="Actin-like ATPase domain"/>
    <property type="match status" value="2"/>
</dbReference>
<dbReference type="InterPro" id="IPR001312">
    <property type="entry name" value="Hexokinase"/>
</dbReference>
<evidence type="ECO:0000256" key="1">
    <source>
        <dbReference type="ARBA" id="ARBA00009225"/>
    </source>
</evidence>
<dbReference type="EC" id="2.7.1.-" evidence="6"/>
<evidence type="ECO:0000256" key="6">
    <source>
        <dbReference type="RuleBase" id="RU362007"/>
    </source>
</evidence>
<dbReference type="EMBL" id="CP014586">
    <property type="protein sequence ID" value="ANZ76443.1"/>
    <property type="molecule type" value="Genomic_DNA"/>
</dbReference>
<dbReference type="AlphaFoldDB" id="A0A1B2JEM5"/>
<dbReference type="GO" id="GO:0008865">
    <property type="term" value="F:fructokinase activity"/>
    <property type="evidence" value="ECO:0007669"/>
    <property type="project" value="TreeGrafter"/>
</dbReference>
<comment type="similarity">
    <text evidence="1 6">Belongs to the hexokinase family.</text>
</comment>
<dbReference type="OrthoDB" id="419537at2759"/>